<dbReference type="GO" id="GO:0016020">
    <property type="term" value="C:membrane"/>
    <property type="evidence" value="ECO:0007669"/>
    <property type="project" value="UniProtKB-SubCell"/>
</dbReference>
<comment type="caution">
    <text evidence="10">The sequence shown here is derived from an EMBL/GenBank/DDBJ whole genome shotgun (WGS) entry which is preliminary data.</text>
</comment>
<evidence type="ECO:0008006" key="12">
    <source>
        <dbReference type="Google" id="ProtNLM"/>
    </source>
</evidence>
<evidence type="ECO:0000256" key="5">
    <source>
        <dbReference type="ARBA" id="ARBA00022692"/>
    </source>
</evidence>
<evidence type="ECO:0000313" key="10">
    <source>
        <dbReference type="EMBL" id="OBA20388.1"/>
    </source>
</evidence>
<dbReference type="EMBL" id="LXTC01000004">
    <property type="protein sequence ID" value="OBA20388.1"/>
    <property type="molecule type" value="Genomic_DNA"/>
</dbReference>
<dbReference type="Proteomes" id="UP000092555">
    <property type="component" value="Unassembled WGS sequence"/>
</dbReference>
<comment type="similarity">
    <text evidence="2">Belongs to the BMT family.</text>
</comment>
<keyword evidence="8" id="KW-0472">Membrane</keyword>
<evidence type="ECO:0000256" key="3">
    <source>
        <dbReference type="ARBA" id="ARBA00022676"/>
    </source>
</evidence>
<evidence type="ECO:0000256" key="7">
    <source>
        <dbReference type="ARBA" id="ARBA00022989"/>
    </source>
</evidence>
<accession>A0A1A0H929</accession>
<reference evidence="10 11" key="1">
    <citation type="submission" date="2016-05" db="EMBL/GenBank/DDBJ databases">
        <title>Comparative genomics of biotechnologically important yeasts.</title>
        <authorList>
            <consortium name="DOE Joint Genome Institute"/>
            <person name="Riley R."/>
            <person name="Haridas S."/>
            <person name="Wolfe K.H."/>
            <person name="Lopes M.R."/>
            <person name="Hittinger C.T."/>
            <person name="Goker M."/>
            <person name="Salamov A."/>
            <person name="Wisecaver J."/>
            <person name="Long T.M."/>
            <person name="Aerts A.L."/>
            <person name="Barry K."/>
            <person name="Choi C."/>
            <person name="Clum A."/>
            <person name="Coughlan A.Y."/>
            <person name="Deshpande S."/>
            <person name="Douglass A.P."/>
            <person name="Hanson S.J."/>
            <person name="Klenk H.-P."/>
            <person name="LaButti K."/>
            <person name="Lapidus A."/>
            <person name="Lindquist E."/>
            <person name="Lipzen A."/>
            <person name="Meier-kolthoff J.P."/>
            <person name="Ohm R.A."/>
            <person name="Otillar R.P."/>
            <person name="Pangilinan J."/>
            <person name="Peng Y."/>
            <person name="Rokas A."/>
            <person name="Rosa C.A."/>
            <person name="Scheuner C."/>
            <person name="Sibirny A.A."/>
            <person name="Slot J.C."/>
            <person name="Stielow J.B."/>
            <person name="Sun H."/>
            <person name="Kurtzman C.P."/>
            <person name="Blackwell M."/>
            <person name="Grigoriev I.V."/>
            <person name="Jeffries T.W."/>
        </authorList>
    </citation>
    <scope>NUCLEOTIDE SEQUENCE [LARGE SCALE GENOMIC DNA]</scope>
    <source>
        <strain evidence="10 11">NRRL YB-4993</strain>
    </source>
</reference>
<protein>
    <recommendedName>
        <fullName evidence="12">Glycosyltransferase family 91 protein</fullName>
    </recommendedName>
</protein>
<name>A0A1A0H929_9ASCO</name>
<evidence type="ECO:0000256" key="2">
    <source>
        <dbReference type="ARBA" id="ARBA00009486"/>
    </source>
</evidence>
<evidence type="ECO:0000313" key="11">
    <source>
        <dbReference type="Proteomes" id="UP000092555"/>
    </source>
</evidence>
<dbReference type="RefSeq" id="XP_018710910.1">
    <property type="nucleotide sequence ID" value="XM_018857681.1"/>
</dbReference>
<evidence type="ECO:0000256" key="9">
    <source>
        <dbReference type="ARBA" id="ARBA00023316"/>
    </source>
</evidence>
<evidence type="ECO:0000256" key="6">
    <source>
        <dbReference type="ARBA" id="ARBA00022968"/>
    </source>
</evidence>
<keyword evidence="9" id="KW-0961">Cell wall biogenesis/degradation</keyword>
<evidence type="ECO:0000256" key="4">
    <source>
        <dbReference type="ARBA" id="ARBA00022679"/>
    </source>
</evidence>
<dbReference type="GO" id="GO:0071555">
    <property type="term" value="P:cell wall organization"/>
    <property type="evidence" value="ECO:0007669"/>
    <property type="project" value="UniProtKB-KW"/>
</dbReference>
<evidence type="ECO:0000256" key="8">
    <source>
        <dbReference type="ARBA" id="ARBA00023136"/>
    </source>
</evidence>
<dbReference type="OrthoDB" id="3631276at2759"/>
<dbReference type="GeneID" id="30030657"/>
<dbReference type="STRING" id="869754.A0A1A0H929"/>
<proteinExistence type="inferred from homology"/>
<keyword evidence="5" id="KW-0812">Transmembrane</keyword>
<dbReference type="InterPro" id="IPR021988">
    <property type="entry name" value="BMT1"/>
</dbReference>
<organism evidence="10 11">
    <name type="scientific">Metschnikowia bicuspidata var. bicuspidata NRRL YB-4993</name>
    <dbReference type="NCBI Taxonomy" id="869754"/>
    <lineage>
        <taxon>Eukaryota</taxon>
        <taxon>Fungi</taxon>
        <taxon>Dikarya</taxon>
        <taxon>Ascomycota</taxon>
        <taxon>Saccharomycotina</taxon>
        <taxon>Pichiomycetes</taxon>
        <taxon>Metschnikowiaceae</taxon>
        <taxon>Metschnikowia</taxon>
    </lineage>
</organism>
<keyword evidence="3" id="KW-0328">Glycosyltransferase</keyword>
<keyword evidence="6" id="KW-0735">Signal-anchor</keyword>
<keyword evidence="7" id="KW-1133">Transmembrane helix</keyword>
<sequence length="686" mass="75114">MPRPRQRLAALACFLLALACLYVELRRFSSGLHLASSLAPGARDGPYTLRFPASFPAGVSKRALVKNTPAFRAAGLRYSHVLGAPVHKRPVLPAPRLWGTAAVRLFSAADIGRAPRRCAGAQAANASVAVAPARNLNADLAALVGRVIREIDRGSDAYVRELRPLVDPHVRLQAALGVVHRHWFHMAGSSVYLAEYGLHMMVSRVAYSPDGLRNNPRFSVAYAQLFDGAWDEVRDVALVVPSNMGAGARFFSVQGANYTVAHYPAILPVPFFHDPADPALKYLGPEDARVVLVQNAAGHREPLLVYNSQHQKHTLLDDDDDHLLGQPALFRSMFVCWPWQFQHGKAAVDGRPTARSDRQLYNRVKELRIKNLRRHKTQKNWTPLLSDAARAHAGHDSHVLFVYRWARLQILRCDISTDAGTCGFVFSAQPRLKVSSQVGPLRGGTPMVSLRSVLGLGPAPQLAELIPPAREVWVGFARAHLHECGCGKDFYRPNLVVLTADVLAGGKPRFRLSHLSSFTSLNVDVVPWDPRRPLDVCESTNAVIPNGISAWLVHGARQTSSGWEVDDLLSLSLSVSDCTVDIVHIHGLLGALVNLADPLPFLPPASDEQGRAAAFETAQGVGADADTANDHIICAMEESANFCAYYGMTVADRLAMASMYEDDYQSESEDEQMEKYRFALDELGLA</sequence>
<keyword evidence="11" id="KW-1185">Reference proteome</keyword>
<dbReference type="PROSITE" id="PS51257">
    <property type="entry name" value="PROKAR_LIPOPROTEIN"/>
    <property type="match status" value="1"/>
</dbReference>
<evidence type="ECO:0000256" key="1">
    <source>
        <dbReference type="ARBA" id="ARBA00004606"/>
    </source>
</evidence>
<dbReference type="GO" id="GO:0000030">
    <property type="term" value="F:mannosyltransferase activity"/>
    <property type="evidence" value="ECO:0007669"/>
    <property type="project" value="InterPro"/>
</dbReference>
<dbReference type="Pfam" id="PF12141">
    <property type="entry name" value="BMT"/>
    <property type="match status" value="1"/>
</dbReference>
<dbReference type="AlphaFoldDB" id="A0A1A0H929"/>
<comment type="subcellular location">
    <subcellularLocation>
        <location evidence="1">Membrane</location>
        <topology evidence="1">Single-pass type II membrane protein</topology>
    </subcellularLocation>
</comment>
<gene>
    <name evidence="10" type="ORF">METBIDRAFT_43624</name>
</gene>
<keyword evidence="4" id="KW-0808">Transferase</keyword>